<sequence length="328" mass="36600">MRHVDLPHIITSFPPPPPPPILSRPSTDPDFYTDSWSINEPLDGPRSMDTADLPSTSLWRPISPGFPTAPGAHIDTDLWTGIEPFIGPQTSPVRMPTFSISDATPARHSVQRVEDGSYIAFAVDDDMIAESELADSVLASPLGALGPRRYVGLVEQSCLYNVDGKWIEVLDVYFVCHGPPPVAGAENHYLLIGPFNRHISPETALETEQMVPWVDCVQCATLGIRLVVESFHESGLKFKLRDESFFMFEKQAAEHLVDLKNTLANGLQSEETNNTRKLMLSDYAVPATIWRDVRFPDQKDVPSHGDNFLYMGTERIESKDEEHDECPE</sequence>
<dbReference type="Proteomes" id="UP000287166">
    <property type="component" value="Unassembled WGS sequence"/>
</dbReference>
<dbReference type="OrthoDB" id="2717234at2759"/>
<accession>A0A401GM79</accession>
<reference evidence="2 3" key="1">
    <citation type="journal article" date="2018" name="Sci. Rep.">
        <title>Genome sequence of the cauliflower mushroom Sparassis crispa (Hanabiratake) and its association with beneficial usage.</title>
        <authorList>
            <person name="Kiyama R."/>
            <person name="Furutani Y."/>
            <person name="Kawaguchi K."/>
            <person name="Nakanishi T."/>
        </authorList>
    </citation>
    <scope>NUCLEOTIDE SEQUENCE [LARGE SCALE GENOMIC DNA]</scope>
</reference>
<dbReference type="GeneID" id="38780176"/>
<gene>
    <name evidence="2" type="ORF">SCP_0503070</name>
</gene>
<dbReference type="RefSeq" id="XP_027614172.1">
    <property type="nucleotide sequence ID" value="XM_027758371.1"/>
</dbReference>
<proteinExistence type="predicted"/>
<evidence type="ECO:0000256" key="1">
    <source>
        <dbReference type="SAM" id="MobiDB-lite"/>
    </source>
</evidence>
<feature type="region of interest" description="Disordered" evidence="1">
    <location>
        <begin position="11"/>
        <end position="30"/>
    </location>
</feature>
<dbReference type="EMBL" id="BFAD01000005">
    <property type="protein sequence ID" value="GBE83259.1"/>
    <property type="molecule type" value="Genomic_DNA"/>
</dbReference>
<feature type="compositionally biased region" description="Pro residues" evidence="1">
    <location>
        <begin position="13"/>
        <end position="22"/>
    </location>
</feature>
<dbReference type="AlphaFoldDB" id="A0A401GM79"/>
<evidence type="ECO:0000313" key="3">
    <source>
        <dbReference type="Proteomes" id="UP000287166"/>
    </source>
</evidence>
<protein>
    <submittedName>
        <fullName evidence="2">Uncharacterized protein</fullName>
    </submittedName>
</protein>
<organism evidence="2 3">
    <name type="scientific">Sparassis crispa</name>
    <dbReference type="NCBI Taxonomy" id="139825"/>
    <lineage>
        <taxon>Eukaryota</taxon>
        <taxon>Fungi</taxon>
        <taxon>Dikarya</taxon>
        <taxon>Basidiomycota</taxon>
        <taxon>Agaricomycotina</taxon>
        <taxon>Agaricomycetes</taxon>
        <taxon>Polyporales</taxon>
        <taxon>Sparassidaceae</taxon>
        <taxon>Sparassis</taxon>
    </lineage>
</organism>
<name>A0A401GM79_9APHY</name>
<comment type="caution">
    <text evidence="2">The sequence shown here is derived from an EMBL/GenBank/DDBJ whole genome shotgun (WGS) entry which is preliminary data.</text>
</comment>
<dbReference type="InParanoid" id="A0A401GM79"/>
<keyword evidence="3" id="KW-1185">Reference proteome</keyword>
<evidence type="ECO:0000313" key="2">
    <source>
        <dbReference type="EMBL" id="GBE83259.1"/>
    </source>
</evidence>